<comment type="caution">
    <text evidence="14">The sequence shown here is derived from an EMBL/GenBank/DDBJ whole genome shotgun (WGS) entry which is preliminary data.</text>
</comment>
<protein>
    <recommendedName>
        <fullName evidence="4">nitrogenase</fullName>
        <ecNumber evidence="4">1.18.6.1</ecNumber>
    </recommendedName>
    <alternativeName>
        <fullName evidence="12">Nitrogenase component I</fullName>
    </alternativeName>
</protein>
<comment type="cofactor">
    <cofactor evidence="1">
        <name>iron-sulfur cluster</name>
        <dbReference type="ChEBI" id="CHEBI:30408"/>
    </cofactor>
</comment>
<dbReference type="GO" id="GO:0046872">
    <property type="term" value="F:metal ion binding"/>
    <property type="evidence" value="ECO:0007669"/>
    <property type="project" value="UniProtKB-KW"/>
</dbReference>
<dbReference type="GO" id="GO:0016163">
    <property type="term" value="F:nitrogenase activity"/>
    <property type="evidence" value="ECO:0007669"/>
    <property type="project" value="UniProtKB-EC"/>
</dbReference>
<keyword evidence="11" id="KW-0535">Nitrogen fixation</keyword>
<evidence type="ECO:0000256" key="6">
    <source>
        <dbReference type="ARBA" id="ARBA00022741"/>
    </source>
</evidence>
<evidence type="ECO:0000256" key="5">
    <source>
        <dbReference type="ARBA" id="ARBA00022723"/>
    </source>
</evidence>
<evidence type="ECO:0000313" key="15">
    <source>
        <dbReference type="Proteomes" id="UP000237798"/>
    </source>
</evidence>
<keyword evidence="10" id="KW-0411">Iron-sulfur</keyword>
<evidence type="ECO:0000256" key="13">
    <source>
        <dbReference type="ARBA" id="ARBA00047967"/>
    </source>
</evidence>
<keyword evidence="6" id="KW-0547">Nucleotide-binding</keyword>
<comment type="catalytic activity">
    <reaction evidence="13">
        <text>N2 + 8 reduced [2Fe-2S]-[ferredoxin] + 16 ATP + 16 H2O = H2 + 8 oxidized [2Fe-2S]-[ferredoxin] + 2 NH4(+) + 16 ADP + 16 phosphate + 6 H(+)</text>
        <dbReference type="Rhea" id="RHEA:21448"/>
        <dbReference type="Rhea" id="RHEA-COMP:10000"/>
        <dbReference type="Rhea" id="RHEA-COMP:10001"/>
        <dbReference type="ChEBI" id="CHEBI:15377"/>
        <dbReference type="ChEBI" id="CHEBI:15378"/>
        <dbReference type="ChEBI" id="CHEBI:17997"/>
        <dbReference type="ChEBI" id="CHEBI:18276"/>
        <dbReference type="ChEBI" id="CHEBI:28938"/>
        <dbReference type="ChEBI" id="CHEBI:30616"/>
        <dbReference type="ChEBI" id="CHEBI:33737"/>
        <dbReference type="ChEBI" id="CHEBI:33738"/>
        <dbReference type="ChEBI" id="CHEBI:43474"/>
        <dbReference type="ChEBI" id="CHEBI:456216"/>
        <dbReference type="EC" id="1.18.6.1"/>
    </reaction>
</comment>
<dbReference type="AlphaFoldDB" id="A0A2T0BA43"/>
<proteinExistence type="predicted"/>
<comment type="subunit">
    <text evidence="3">Hexamer of two alpha, two beta, and two delta chains.</text>
</comment>
<keyword evidence="8 14" id="KW-0560">Oxidoreductase</keyword>
<evidence type="ECO:0000256" key="11">
    <source>
        <dbReference type="ARBA" id="ARBA00023231"/>
    </source>
</evidence>
<evidence type="ECO:0000256" key="3">
    <source>
        <dbReference type="ARBA" id="ARBA00011515"/>
    </source>
</evidence>
<evidence type="ECO:0000256" key="8">
    <source>
        <dbReference type="ARBA" id="ARBA00023002"/>
    </source>
</evidence>
<sequence length="114" mass="13608">MDEKADKLSAFILERCLWQFHSRSWDREENINGILGVVTNLLLNQKDKISTETLMEKYFYADGKVLTDEFKEKFPWLEDIDAEKKKEIMEDVKKKITEIAVDKSRNEELRVPFY</sequence>
<accession>A0A2T0BA43</accession>
<evidence type="ECO:0000256" key="1">
    <source>
        <dbReference type="ARBA" id="ARBA00001915"/>
    </source>
</evidence>
<name>A0A2T0BA43_9CLOT</name>
<evidence type="ECO:0000256" key="12">
    <source>
        <dbReference type="ARBA" id="ARBA00030899"/>
    </source>
</evidence>
<keyword evidence="7" id="KW-0067">ATP-binding</keyword>
<dbReference type="Proteomes" id="UP000237798">
    <property type="component" value="Unassembled WGS sequence"/>
</dbReference>
<dbReference type="GO" id="GO:0005524">
    <property type="term" value="F:ATP binding"/>
    <property type="evidence" value="ECO:0007669"/>
    <property type="project" value="UniProtKB-KW"/>
</dbReference>
<organism evidence="14 15">
    <name type="scientific">Clostridium luticellarii</name>
    <dbReference type="NCBI Taxonomy" id="1691940"/>
    <lineage>
        <taxon>Bacteria</taxon>
        <taxon>Bacillati</taxon>
        <taxon>Bacillota</taxon>
        <taxon>Clostridia</taxon>
        <taxon>Eubacteriales</taxon>
        <taxon>Clostridiaceae</taxon>
        <taxon>Clostridium</taxon>
    </lineage>
</organism>
<comment type="function">
    <text evidence="2">The key enzymatic reactions in nitrogen fixation are catalyzed by the nitrogenase complex, which has 2 components: the iron protein (component 2) and a component 1 which is either a molybdenum-iron protein, a vanadium-iron, or an iron-iron protein.</text>
</comment>
<keyword evidence="15" id="KW-1185">Reference proteome</keyword>
<dbReference type="OrthoDB" id="198407at2"/>
<evidence type="ECO:0000256" key="7">
    <source>
        <dbReference type="ARBA" id="ARBA00022840"/>
    </source>
</evidence>
<dbReference type="EC" id="1.18.6.1" evidence="4"/>
<keyword evidence="5" id="KW-0479">Metal-binding</keyword>
<evidence type="ECO:0000256" key="9">
    <source>
        <dbReference type="ARBA" id="ARBA00023004"/>
    </source>
</evidence>
<dbReference type="GO" id="GO:0051536">
    <property type="term" value="F:iron-sulfur cluster binding"/>
    <property type="evidence" value="ECO:0007669"/>
    <property type="project" value="UniProtKB-KW"/>
</dbReference>
<gene>
    <name evidence="14" type="primary">vnfG</name>
    <name evidence="14" type="ORF">CLLU_33080</name>
</gene>
<dbReference type="RefSeq" id="WP_106010853.1">
    <property type="nucleotide sequence ID" value="NZ_PVXP01000083.1"/>
</dbReference>
<dbReference type="InterPro" id="IPR004349">
    <property type="entry name" value="V/Nase_d_su"/>
</dbReference>
<dbReference type="Pfam" id="PF03139">
    <property type="entry name" value="AnfG_VnfG"/>
    <property type="match status" value="1"/>
</dbReference>
<keyword evidence="9" id="KW-0408">Iron</keyword>
<dbReference type="EMBL" id="PVXP01000083">
    <property type="protein sequence ID" value="PRR80771.1"/>
    <property type="molecule type" value="Genomic_DNA"/>
</dbReference>
<evidence type="ECO:0000256" key="10">
    <source>
        <dbReference type="ARBA" id="ARBA00023014"/>
    </source>
</evidence>
<reference evidence="14 15" key="1">
    <citation type="submission" date="2018-03" db="EMBL/GenBank/DDBJ databases">
        <title>Genome sequence of Clostridium luticellarii DSM 29923.</title>
        <authorList>
            <person name="Poehlein A."/>
            <person name="Daniel R."/>
        </authorList>
    </citation>
    <scope>NUCLEOTIDE SEQUENCE [LARGE SCALE GENOMIC DNA]</scope>
    <source>
        <strain evidence="14 15">DSM 29923</strain>
    </source>
</reference>
<evidence type="ECO:0000313" key="14">
    <source>
        <dbReference type="EMBL" id="PRR80771.1"/>
    </source>
</evidence>
<evidence type="ECO:0000256" key="2">
    <source>
        <dbReference type="ARBA" id="ARBA00004064"/>
    </source>
</evidence>
<evidence type="ECO:0000256" key="4">
    <source>
        <dbReference type="ARBA" id="ARBA00012773"/>
    </source>
</evidence>